<accession>A0A2T3AXS9</accession>
<sequence length="99" mass="10856">MVIQVRIHASISISSKLCSISTPILHSDAISASCARFQCPCCIPTPCFILTPCFMSMPRSISIFSKLCSISMPMLRSDAMLYFNATLHFAVRCLCSTLS</sequence>
<evidence type="ECO:0000313" key="1">
    <source>
        <dbReference type="EMBL" id="PSS14832.1"/>
    </source>
</evidence>
<dbReference type="InParanoid" id="A0A2T3AXS9"/>
<gene>
    <name evidence="1" type="ORF">M430DRAFT_253339</name>
</gene>
<keyword evidence="2" id="KW-1185">Reference proteome</keyword>
<reference evidence="1 2" key="1">
    <citation type="journal article" date="2018" name="New Phytol.">
        <title>Comparative genomics and transcriptomics depict ericoid mycorrhizal fungi as versatile saprotrophs and plant mutualists.</title>
        <authorList>
            <person name="Martino E."/>
            <person name="Morin E."/>
            <person name="Grelet G.A."/>
            <person name="Kuo A."/>
            <person name="Kohler A."/>
            <person name="Daghino S."/>
            <person name="Barry K.W."/>
            <person name="Cichocki N."/>
            <person name="Clum A."/>
            <person name="Dockter R.B."/>
            <person name="Hainaut M."/>
            <person name="Kuo R.C."/>
            <person name="LaButti K."/>
            <person name="Lindahl B.D."/>
            <person name="Lindquist E.A."/>
            <person name="Lipzen A."/>
            <person name="Khouja H.R."/>
            <person name="Magnuson J."/>
            <person name="Murat C."/>
            <person name="Ohm R.A."/>
            <person name="Singer S.W."/>
            <person name="Spatafora J.W."/>
            <person name="Wang M."/>
            <person name="Veneault-Fourrey C."/>
            <person name="Henrissat B."/>
            <person name="Grigoriev I.V."/>
            <person name="Martin F.M."/>
            <person name="Perotto S."/>
        </authorList>
    </citation>
    <scope>NUCLEOTIDE SEQUENCE [LARGE SCALE GENOMIC DNA]</scope>
    <source>
        <strain evidence="1 2">ATCC 22711</strain>
    </source>
</reference>
<dbReference type="AlphaFoldDB" id="A0A2T3AXS9"/>
<dbReference type="GeneID" id="36573304"/>
<name>A0A2T3AXS9_AMORE</name>
<dbReference type="RefSeq" id="XP_024719431.1">
    <property type="nucleotide sequence ID" value="XM_024865223.1"/>
</dbReference>
<organism evidence="1 2">
    <name type="scientific">Amorphotheca resinae ATCC 22711</name>
    <dbReference type="NCBI Taxonomy" id="857342"/>
    <lineage>
        <taxon>Eukaryota</taxon>
        <taxon>Fungi</taxon>
        <taxon>Dikarya</taxon>
        <taxon>Ascomycota</taxon>
        <taxon>Pezizomycotina</taxon>
        <taxon>Leotiomycetes</taxon>
        <taxon>Helotiales</taxon>
        <taxon>Amorphothecaceae</taxon>
        <taxon>Amorphotheca</taxon>
    </lineage>
</organism>
<protein>
    <submittedName>
        <fullName evidence="1">Uncharacterized protein</fullName>
    </submittedName>
</protein>
<dbReference type="Proteomes" id="UP000241818">
    <property type="component" value="Unassembled WGS sequence"/>
</dbReference>
<evidence type="ECO:0000313" key="2">
    <source>
        <dbReference type="Proteomes" id="UP000241818"/>
    </source>
</evidence>
<proteinExistence type="predicted"/>
<dbReference type="EMBL" id="KZ679013">
    <property type="protein sequence ID" value="PSS14832.1"/>
    <property type="molecule type" value="Genomic_DNA"/>
</dbReference>